<feature type="transmembrane region" description="Helical" evidence="2">
    <location>
        <begin position="129"/>
        <end position="149"/>
    </location>
</feature>
<feature type="region of interest" description="Disordered" evidence="1">
    <location>
        <begin position="281"/>
        <end position="300"/>
    </location>
</feature>
<gene>
    <name evidence="3" type="ORF">GCM10022236_37980</name>
</gene>
<feature type="transmembrane region" description="Helical" evidence="2">
    <location>
        <begin position="96"/>
        <end position="117"/>
    </location>
</feature>
<feature type="transmembrane region" description="Helical" evidence="2">
    <location>
        <begin position="161"/>
        <end position="180"/>
    </location>
</feature>
<dbReference type="RefSeq" id="WP_344807502.1">
    <property type="nucleotide sequence ID" value="NZ_BAABAB010000028.1"/>
</dbReference>
<accession>A0ABP7AGD9</accession>
<feature type="transmembrane region" description="Helical" evidence="2">
    <location>
        <begin position="255"/>
        <end position="275"/>
    </location>
</feature>
<evidence type="ECO:0000256" key="2">
    <source>
        <dbReference type="SAM" id="Phobius"/>
    </source>
</evidence>
<dbReference type="NCBIfam" id="NF038012">
    <property type="entry name" value="DMT_1"/>
    <property type="match status" value="1"/>
</dbReference>
<keyword evidence="2" id="KW-0812">Transmembrane</keyword>
<dbReference type="PANTHER" id="PTHR40761:SF1">
    <property type="entry name" value="CONSERVED INTEGRAL MEMBRANE ALANINE VALINE AND LEUCINE RICH PROTEIN-RELATED"/>
    <property type="match status" value="1"/>
</dbReference>
<feature type="transmembrane region" description="Helical" evidence="2">
    <location>
        <begin position="230"/>
        <end position="249"/>
    </location>
</feature>
<dbReference type="EMBL" id="BAABAB010000028">
    <property type="protein sequence ID" value="GAA3631804.1"/>
    <property type="molecule type" value="Genomic_DNA"/>
</dbReference>
<protein>
    <submittedName>
        <fullName evidence="3">DMT family transporter</fullName>
    </submittedName>
</protein>
<name>A0ABP7AGD9_9ACTN</name>
<dbReference type="PANTHER" id="PTHR40761">
    <property type="entry name" value="CONSERVED INTEGRAL MEMBRANE ALANINE VALINE AND LEUCINE RICH PROTEIN-RELATED"/>
    <property type="match status" value="1"/>
</dbReference>
<feature type="transmembrane region" description="Helical" evidence="2">
    <location>
        <begin position="200"/>
        <end position="218"/>
    </location>
</feature>
<dbReference type="Proteomes" id="UP001501490">
    <property type="component" value="Unassembled WGS sequence"/>
</dbReference>
<keyword evidence="2" id="KW-0472">Membrane</keyword>
<feature type="transmembrane region" description="Helical" evidence="2">
    <location>
        <begin position="51"/>
        <end position="84"/>
    </location>
</feature>
<sequence length="300" mass="30700">MTWLAVLLSVGSALVGAVGMVLQQSEAASVGDRGLGLLRAMLARPRWLLGYGLGVLAVALQAWALSVGALLVVQPVGVTSLLFALPLAARFAGRSMTTGQWVHAGVLTAALAAFVLIGRPSDGQPIQPWSSWLVIVGPALGVVVALCLLGRRVRGTRRALLLGLGTGIMFGIQAALSKSVLTIGTSGGVQLRAVATSWELYALLLMAVASVALQQVAFQAAALSASQPAITVMTPISAAVCGVLIFGEGLHTSPAGWVVVAVAVLAMGWATVGLARSSSARPAVRPPMTRPPAVAREPNR</sequence>
<comment type="caution">
    <text evidence="3">The sequence shown here is derived from an EMBL/GenBank/DDBJ whole genome shotgun (WGS) entry which is preliminary data.</text>
</comment>
<evidence type="ECO:0000313" key="4">
    <source>
        <dbReference type="Proteomes" id="UP001501490"/>
    </source>
</evidence>
<proteinExistence type="predicted"/>
<keyword evidence="2" id="KW-1133">Transmembrane helix</keyword>
<organism evidence="3 4">
    <name type="scientific">Microlunatus ginsengisoli</name>
    <dbReference type="NCBI Taxonomy" id="363863"/>
    <lineage>
        <taxon>Bacteria</taxon>
        <taxon>Bacillati</taxon>
        <taxon>Actinomycetota</taxon>
        <taxon>Actinomycetes</taxon>
        <taxon>Propionibacteriales</taxon>
        <taxon>Propionibacteriaceae</taxon>
        <taxon>Microlunatus</taxon>
    </lineage>
</organism>
<evidence type="ECO:0000313" key="3">
    <source>
        <dbReference type="EMBL" id="GAA3631804.1"/>
    </source>
</evidence>
<keyword evidence="4" id="KW-1185">Reference proteome</keyword>
<evidence type="ECO:0000256" key="1">
    <source>
        <dbReference type="SAM" id="MobiDB-lite"/>
    </source>
</evidence>
<reference evidence="4" key="1">
    <citation type="journal article" date="2019" name="Int. J. Syst. Evol. Microbiol.">
        <title>The Global Catalogue of Microorganisms (GCM) 10K type strain sequencing project: providing services to taxonomists for standard genome sequencing and annotation.</title>
        <authorList>
            <consortium name="The Broad Institute Genomics Platform"/>
            <consortium name="The Broad Institute Genome Sequencing Center for Infectious Disease"/>
            <person name="Wu L."/>
            <person name="Ma J."/>
        </authorList>
    </citation>
    <scope>NUCLEOTIDE SEQUENCE [LARGE SCALE GENOMIC DNA]</scope>
    <source>
        <strain evidence="4">JCM 16929</strain>
    </source>
</reference>